<dbReference type="AlphaFoldDB" id="A0A494XGW5"/>
<evidence type="ECO:0000313" key="3">
    <source>
        <dbReference type="Proteomes" id="UP000282076"/>
    </source>
</evidence>
<protein>
    <submittedName>
        <fullName evidence="2">Uncharacterized protein</fullName>
    </submittedName>
</protein>
<evidence type="ECO:0000313" key="2">
    <source>
        <dbReference type="EMBL" id="RKP49985.1"/>
    </source>
</evidence>
<dbReference type="EMBL" id="RBZM01000008">
    <property type="protein sequence ID" value="RKP49985.1"/>
    <property type="molecule type" value="Genomic_DNA"/>
</dbReference>
<dbReference type="Proteomes" id="UP000282076">
    <property type="component" value="Unassembled WGS sequence"/>
</dbReference>
<accession>A0A494XGW5</accession>
<organism evidence="2 3">
    <name type="scientific">Cohnella endophytica</name>
    <dbReference type="NCBI Taxonomy" id="2419778"/>
    <lineage>
        <taxon>Bacteria</taxon>
        <taxon>Bacillati</taxon>
        <taxon>Bacillota</taxon>
        <taxon>Bacilli</taxon>
        <taxon>Bacillales</taxon>
        <taxon>Paenibacillaceae</taxon>
        <taxon>Cohnella</taxon>
    </lineage>
</organism>
<dbReference type="RefSeq" id="WP_120978669.1">
    <property type="nucleotide sequence ID" value="NZ_RBZM01000008.1"/>
</dbReference>
<name>A0A494XGW5_9BACL</name>
<evidence type="ECO:0000256" key="1">
    <source>
        <dbReference type="SAM" id="MobiDB-lite"/>
    </source>
</evidence>
<gene>
    <name evidence="2" type="ORF">D7Z26_19400</name>
</gene>
<comment type="caution">
    <text evidence="2">The sequence shown here is derived from an EMBL/GenBank/DDBJ whole genome shotgun (WGS) entry which is preliminary data.</text>
</comment>
<reference evidence="2 3" key="1">
    <citation type="submission" date="2018-10" db="EMBL/GenBank/DDBJ databases">
        <title>Cohnella sp. M2MS4P-1, whole genome shotgun sequence.</title>
        <authorList>
            <person name="Tuo L."/>
        </authorList>
    </citation>
    <scope>NUCLEOTIDE SEQUENCE [LARGE SCALE GENOMIC DNA]</scope>
    <source>
        <strain evidence="2 3">M2MS4P-1</strain>
    </source>
</reference>
<proteinExistence type="predicted"/>
<sequence length="61" mass="6820">MGLLYTIYQSVQESRELEEEADLLDDPLASEYPESLLTLLNRPIGGHRREGASNEEPSAES</sequence>
<feature type="region of interest" description="Disordered" evidence="1">
    <location>
        <begin position="41"/>
        <end position="61"/>
    </location>
</feature>
<keyword evidence="3" id="KW-1185">Reference proteome</keyword>